<dbReference type="EMBL" id="GL378366">
    <property type="protein sequence ID" value="EFJ44219.1"/>
    <property type="molecule type" value="Genomic_DNA"/>
</dbReference>
<gene>
    <name evidence="1" type="ORF">VOLCADRAFT_106538</name>
</gene>
<reference evidence="1 2" key="1">
    <citation type="journal article" date="2010" name="Science">
        <title>Genomic analysis of organismal complexity in the multicellular green alga Volvox carteri.</title>
        <authorList>
            <person name="Prochnik S.E."/>
            <person name="Umen J."/>
            <person name="Nedelcu A.M."/>
            <person name="Hallmann A."/>
            <person name="Miller S.M."/>
            <person name="Nishii I."/>
            <person name="Ferris P."/>
            <person name="Kuo A."/>
            <person name="Mitros T."/>
            <person name="Fritz-Laylin L.K."/>
            <person name="Hellsten U."/>
            <person name="Chapman J."/>
            <person name="Simakov O."/>
            <person name="Rensing S.A."/>
            <person name="Terry A."/>
            <person name="Pangilinan J."/>
            <person name="Kapitonov V."/>
            <person name="Jurka J."/>
            <person name="Salamov A."/>
            <person name="Shapiro H."/>
            <person name="Schmutz J."/>
            <person name="Grimwood J."/>
            <person name="Lindquist E."/>
            <person name="Lucas S."/>
            <person name="Grigoriev I.V."/>
            <person name="Schmitt R."/>
            <person name="Kirk D."/>
            <person name="Rokhsar D.S."/>
        </authorList>
    </citation>
    <scope>NUCLEOTIDE SEQUENCE [LARGE SCALE GENOMIC DNA]</scope>
    <source>
        <strain evidence="2">f. Nagariensis / Eve</strain>
    </source>
</reference>
<dbReference type="eggNOG" id="ENOG502RRD7">
    <property type="taxonomic scope" value="Eukaryota"/>
</dbReference>
<evidence type="ECO:0000313" key="2">
    <source>
        <dbReference type="Proteomes" id="UP000001058"/>
    </source>
</evidence>
<dbReference type="Proteomes" id="UP000001058">
    <property type="component" value="Unassembled WGS sequence"/>
</dbReference>
<dbReference type="GeneID" id="9621487"/>
<dbReference type="RefSeq" id="XP_002954813.1">
    <property type="nucleotide sequence ID" value="XM_002954767.1"/>
</dbReference>
<name>D8U7W9_VOLCA</name>
<organism evidence="2">
    <name type="scientific">Volvox carteri f. nagariensis</name>
    <dbReference type="NCBI Taxonomy" id="3068"/>
    <lineage>
        <taxon>Eukaryota</taxon>
        <taxon>Viridiplantae</taxon>
        <taxon>Chlorophyta</taxon>
        <taxon>core chlorophytes</taxon>
        <taxon>Chlorophyceae</taxon>
        <taxon>CS clade</taxon>
        <taxon>Chlamydomonadales</taxon>
        <taxon>Volvocaceae</taxon>
        <taxon>Volvox</taxon>
    </lineage>
</organism>
<sequence>MTPDDRQRMCAAVTEAGLDSAGLDEEDLELLWAAKYRTAARLRAATRENLVQAHLAPGVVDAIRQALGADAGTSNTDAGLPACKLQLRQDLQNQDLFFFEPMDTVSTAAATSAGVNSMFFLDPEGRQIAELKKWLDRAEDEYCMGRPIRPLSINGLVKSGKSYMLNEVLPAVANTYYSSSGSGRQHAGMVLSEPNFLRVNCLGCDRSSGVSGFLKEFLAVLKWSAADQRLSAAASTPAPSDNSAVAAAGAIQDFMERLPRDRLNFLLIDELNTGLGRSAAHAVVNQHKVSLTVLCDHMGEDEGQWPVKHAQAELHTRGQKALRGDRCKIQLYDISILHKGQSIFKELLLDSPHWVAWAVTGSSMATLWANIAVTLSCLHVSLRRDSVSSQNISSASQLKLFCSQFKMFQQHLHVLSFIAPGSPLCYPSALHVPLPLLLLPGQTNDFVLITYHSQLNLSPTVSKGVLQVAWEQLKAQAASWDPPLPSDLVWQSPQQIAMLAYLCQEWSNDGTAITAAKLVEQTLRGKFIPEVLADMHMVLQVLGQPTSQVLLLRKLLDPMAGVEHAKLPLAFEVLLANFTTERNGRLYLDNPLFAQVLQAATTESGELLDSITSIPSLSSTMFRELVVLGERCKDKDFDSYEDLHSLLEAMASALALTPDRLLKADWFIQVRDHHCNSRGSKTKFERDDRAQTDVKVGLRWFHRLLRNILCHGPILEQQKFLDAYPPEMAAFHSSGRISMVLTKTYEAWGVGPGRAAGSHTCTAPACEALTLCTICSNRAAATLASTALQFFGRGPSMKHPESLGVCLVFVSLGDMNT</sequence>
<dbReference type="KEGG" id="vcn:VOLCADRAFT_106538"/>
<proteinExistence type="predicted"/>
<protein>
    <submittedName>
        <fullName evidence="1">Uncharacterized protein</fullName>
    </submittedName>
</protein>
<dbReference type="InParanoid" id="D8U7W9"/>
<accession>D8U7W9</accession>
<dbReference type="AlphaFoldDB" id="D8U7W9"/>
<keyword evidence="2" id="KW-1185">Reference proteome</keyword>
<evidence type="ECO:0000313" key="1">
    <source>
        <dbReference type="EMBL" id="EFJ44219.1"/>
    </source>
</evidence>
<dbReference type="OrthoDB" id="537030at2759"/>